<organism evidence="3 4">
    <name type="scientific">Camelina sativa</name>
    <name type="common">False flax</name>
    <name type="synonym">Myagrum sativum</name>
    <dbReference type="NCBI Taxonomy" id="90675"/>
    <lineage>
        <taxon>Eukaryota</taxon>
        <taxon>Viridiplantae</taxon>
        <taxon>Streptophyta</taxon>
        <taxon>Embryophyta</taxon>
        <taxon>Tracheophyta</taxon>
        <taxon>Spermatophyta</taxon>
        <taxon>Magnoliopsida</taxon>
        <taxon>eudicotyledons</taxon>
        <taxon>Gunneridae</taxon>
        <taxon>Pentapetalae</taxon>
        <taxon>rosids</taxon>
        <taxon>malvids</taxon>
        <taxon>Brassicales</taxon>
        <taxon>Brassicaceae</taxon>
        <taxon>Camelineae</taxon>
        <taxon>Camelina</taxon>
    </lineage>
</organism>
<feature type="region of interest" description="Disordered" evidence="1">
    <location>
        <begin position="40"/>
        <end position="92"/>
    </location>
</feature>
<keyword evidence="3" id="KW-1185">Reference proteome</keyword>
<name>A0ABM1RJ61_CAMSA</name>
<dbReference type="GeneID" id="109132220"/>
<feature type="signal peptide" evidence="2">
    <location>
        <begin position="1"/>
        <end position="25"/>
    </location>
</feature>
<sequence>MKRFYSVALIVLFVSLAASMYSVEGRSLLTMTPSGKAVRDFQVGKNLKKAPVRREKDSFRKVPTNSPNPTPASSSRHLSSSSEMAYSASSSSLDPINTKVLTYDGMSMLSVEK</sequence>
<feature type="compositionally biased region" description="Low complexity" evidence="1">
    <location>
        <begin position="63"/>
        <end position="92"/>
    </location>
</feature>
<feature type="chain" id="PRO_5046647742" evidence="2">
    <location>
        <begin position="26"/>
        <end position="113"/>
    </location>
</feature>
<evidence type="ECO:0000256" key="1">
    <source>
        <dbReference type="SAM" id="MobiDB-lite"/>
    </source>
</evidence>
<accession>A0ABM1RJ61</accession>
<protein>
    <submittedName>
        <fullName evidence="4">Uncharacterized protein LOC109132220</fullName>
    </submittedName>
</protein>
<keyword evidence="2" id="KW-0732">Signal</keyword>
<evidence type="ECO:0000313" key="3">
    <source>
        <dbReference type="Proteomes" id="UP000694864"/>
    </source>
</evidence>
<dbReference type="Proteomes" id="UP000694864">
    <property type="component" value="Chromosome 3"/>
</dbReference>
<reference evidence="4" key="2">
    <citation type="submission" date="2025-08" db="UniProtKB">
        <authorList>
            <consortium name="RefSeq"/>
        </authorList>
    </citation>
    <scope>IDENTIFICATION</scope>
    <source>
        <tissue evidence="4">Leaf</tissue>
    </source>
</reference>
<gene>
    <name evidence="4" type="primary">LOC109132220</name>
</gene>
<evidence type="ECO:0000256" key="2">
    <source>
        <dbReference type="SAM" id="SignalP"/>
    </source>
</evidence>
<evidence type="ECO:0000313" key="4">
    <source>
        <dbReference type="RefSeq" id="XP_019099049.1"/>
    </source>
</evidence>
<reference evidence="3" key="1">
    <citation type="journal article" date="2014" name="Nat. Commun.">
        <title>The emerging biofuel crop Camelina sativa retains a highly undifferentiated hexaploid genome structure.</title>
        <authorList>
            <person name="Kagale S."/>
            <person name="Koh C."/>
            <person name="Nixon J."/>
            <person name="Bollina V."/>
            <person name="Clarke W.E."/>
            <person name="Tuteja R."/>
            <person name="Spillane C."/>
            <person name="Robinson S.J."/>
            <person name="Links M.G."/>
            <person name="Clarke C."/>
            <person name="Higgins E.E."/>
            <person name="Huebert T."/>
            <person name="Sharpe A.G."/>
            <person name="Parkin I.A."/>
        </authorList>
    </citation>
    <scope>NUCLEOTIDE SEQUENCE [LARGE SCALE GENOMIC DNA]</scope>
    <source>
        <strain evidence="3">cv. DH55</strain>
    </source>
</reference>
<dbReference type="RefSeq" id="XP_019099049.1">
    <property type="nucleotide sequence ID" value="XM_019243504.1"/>
</dbReference>
<proteinExistence type="predicted"/>